<proteinExistence type="predicted"/>
<evidence type="ECO:0000313" key="2">
    <source>
        <dbReference type="Proteomes" id="UP000594014"/>
    </source>
</evidence>
<gene>
    <name evidence="1" type="ORF">FRZ06_08140</name>
</gene>
<dbReference type="Proteomes" id="UP000594014">
    <property type="component" value="Chromosome"/>
</dbReference>
<reference evidence="1" key="1">
    <citation type="submission" date="2019-08" db="EMBL/GenBank/DDBJ databases">
        <title>Genome sequence of Clostridiales bacterium MT110.</title>
        <authorList>
            <person name="Cao J."/>
        </authorList>
    </citation>
    <scope>NUCLEOTIDE SEQUENCE</scope>
    <source>
        <strain evidence="1">MT110</strain>
    </source>
</reference>
<accession>A0ACD1AA29</accession>
<name>A0ACD1AA29_9FIRM</name>
<sequence>MKSKITRRMKIIWMMILIGFCAIEFPGILIVGKMARPFIFGLPFLYAYMIFWWLYLCIVIYLAYRENWGRSPR</sequence>
<dbReference type="EMBL" id="CP042469">
    <property type="protein sequence ID" value="QOX63320.1"/>
    <property type="molecule type" value="Genomic_DNA"/>
</dbReference>
<keyword evidence="2" id="KW-1185">Reference proteome</keyword>
<protein>
    <submittedName>
        <fullName evidence="1">Uncharacterized protein</fullName>
    </submittedName>
</protein>
<organism evidence="1 2">
    <name type="scientific">Anoxybacterium hadale</name>
    <dbReference type="NCBI Taxonomy" id="3408580"/>
    <lineage>
        <taxon>Bacteria</taxon>
        <taxon>Bacillati</taxon>
        <taxon>Bacillota</taxon>
        <taxon>Clostridia</taxon>
        <taxon>Peptostreptococcales</taxon>
        <taxon>Anaerovoracaceae</taxon>
        <taxon>Anoxybacterium</taxon>
    </lineage>
</organism>
<evidence type="ECO:0000313" key="1">
    <source>
        <dbReference type="EMBL" id="QOX63320.1"/>
    </source>
</evidence>